<dbReference type="CDD" id="cd06170">
    <property type="entry name" value="LuxR_C_like"/>
    <property type="match status" value="1"/>
</dbReference>
<accession>A0A316HUS8</accession>
<dbReference type="Pfam" id="PF25872">
    <property type="entry name" value="HTH_77"/>
    <property type="match status" value="1"/>
</dbReference>
<dbReference type="SUPFAM" id="SSF52540">
    <property type="entry name" value="P-loop containing nucleoside triphosphate hydrolases"/>
    <property type="match status" value="1"/>
</dbReference>
<name>A0A316HUS8_9PSEU</name>
<dbReference type="GO" id="GO:0006355">
    <property type="term" value="P:regulation of DNA-templated transcription"/>
    <property type="evidence" value="ECO:0007669"/>
    <property type="project" value="InterPro"/>
</dbReference>
<dbReference type="SMART" id="SM00421">
    <property type="entry name" value="HTH_LUXR"/>
    <property type="match status" value="1"/>
</dbReference>
<dbReference type="PANTHER" id="PTHR47691:SF3">
    <property type="entry name" value="HTH-TYPE TRANSCRIPTIONAL REGULATOR RV0890C-RELATED"/>
    <property type="match status" value="1"/>
</dbReference>
<comment type="caution">
    <text evidence="2">The sequence shown here is derived from an EMBL/GenBank/DDBJ whole genome shotgun (WGS) entry which is preliminary data.</text>
</comment>
<dbReference type="Proteomes" id="UP000246005">
    <property type="component" value="Unassembled WGS sequence"/>
</dbReference>
<dbReference type="RefSeq" id="WP_109639613.1">
    <property type="nucleotide sequence ID" value="NZ_QGHB01000010.1"/>
</dbReference>
<dbReference type="AlphaFoldDB" id="A0A316HUS8"/>
<dbReference type="Gene3D" id="1.10.10.10">
    <property type="entry name" value="Winged helix-like DNA-binding domain superfamily/Winged helix DNA-binding domain"/>
    <property type="match status" value="1"/>
</dbReference>
<dbReference type="InterPro" id="IPR016032">
    <property type="entry name" value="Sig_transdc_resp-reg_C-effctor"/>
</dbReference>
<dbReference type="GO" id="GO:0043531">
    <property type="term" value="F:ADP binding"/>
    <property type="evidence" value="ECO:0007669"/>
    <property type="project" value="InterPro"/>
</dbReference>
<dbReference type="PANTHER" id="PTHR47691">
    <property type="entry name" value="REGULATOR-RELATED"/>
    <property type="match status" value="1"/>
</dbReference>
<dbReference type="InterPro" id="IPR027417">
    <property type="entry name" value="P-loop_NTPase"/>
</dbReference>
<proteinExistence type="predicted"/>
<sequence>MRTTGRTTTGNLPAELTSFVGRRRELDEVKRLLGESRLVTLTGVGGTGKTRLALRAGTALRRAFPGGVWFVDMTQLRDTRLLTREIQGPEVLAYLVGSALQQPEPGNGSPLDALVEWLRGRHLLLILDNCEHLIPCCAIVADALLRGCQEMRLLVTSREPFGIFGEVVYGVPPLPVPDSGTSRAELARCESVALFVARGAAAAPGFALTADNHRAVAEVCEVLDGLPLAIELAAARLRVFTPQQILERMTDRFALLSRGSRTAPERQQTLRACMDWSFDLCSKPERILWGRLSVFAGGFELDAAEGVCTDEHVPEADLPELVAALVDKSVLVRDDASGAAARYRMLQTIRGYGRDRVRASGEEALLRRRHRDWYQGLLDRARGEAITDQHGYWLARLCREQPNLRVAMEFCLTEPGESEAALRLAVTVPRLHWRAGGVLTEGRRWLDRALAQTSGRTVLRARALVVAGQLAFWQGDTVGGMRLVERSEELAREAGAPVVLACAAFLRGLAALHANDLQLAVAALTSAQAAVAVLPDLEPDLDLPLNVLLTLGPAAALSGDLDRADACVQEMMSIVESRESGLDRSFVIWQVALGAWLREDLRQAAERALECLRLKQGCGADDRYGTALCLELLAWITAGQRRHRRAATLLGAATARWADIGASIASYRHLVVHHDACARRIREAIGDEAFDEAFAAGRSLTLDEVLAFAFEEQRDATPPPAAPPTPLTRRERQVAELVADGLSNKEIAARLVIARRTAEGHVERILQKLGFGSRTQLAAWVTERRNAP</sequence>
<dbReference type="SUPFAM" id="SSF46894">
    <property type="entry name" value="C-terminal effector domain of the bipartite response regulators"/>
    <property type="match status" value="1"/>
</dbReference>
<dbReference type="GO" id="GO:0003677">
    <property type="term" value="F:DNA binding"/>
    <property type="evidence" value="ECO:0007669"/>
    <property type="project" value="InterPro"/>
</dbReference>
<dbReference type="InterPro" id="IPR036388">
    <property type="entry name" value="WH-like_DNA-bd_sf"/>
</dbReference>
<dbReference type="PROSITE" id="PS50043">
    <property type="entry name" value="HTH_LUXR_2"/>
    <property type="match status" value="1"/>
</dbReference>
<organism evidence="2 3">
    <name type="scientific">Lentzea atacamensis</name>
    <dbReference type="NCBI Taxonomy" id="531938"/>
    <lineage>
        <taxon>Bacteria</taxon>
        <taxon>Bacillati</taxon>
        <taxon>Actinomycetota</taxon>
        <taxon>Actinomycetes</taxon>
        <taxon>Pseudonocardiales</taxon>
        <taxon>Pseudonocardiaceae</taxon>
        <taxon>Lentzea</taxon>
    </lineage>
</organism>
<evidence type="ECO:0000313" key="3">
    <source>
        <dbReference type="Proteomes" id="UP000246005"/>
    </source>
</evidence>
<dbReference type="PRINTS" id="PR00038">
    <property type="entry name" value="HTHLUXR"/>
</dbReference>
<evidence type="ECO:0000313" key="2">
    <source>
        <dbReference type="EMBL" id="PWK83830.1"/>
    </source>
</evidence>
<protein>
    <submittedName>
        <fullName evidence="2">Putative ATPase</fullName>
    </submittedName>
</protein>
<dbReference type="Pfam" id="PF00196">
    <property type="entry name" value="GerE"/>
    <property type="match status" value="1"/>
</dbReference>
<dbReference type="InterPro" id="IPR000792">
    <property type="entry name" value="Tscrpt_reg_LuxR_C"/>
</dbReference>
<evidence type="ECO:0000259" key="1">
    <source>
        <dbReference type="PROSITE" id="PS50043"/>
    </source>
</evidence>
<dbReference type="InterPro" id="IPR058852">
    <property type="entry name" value="HTH_77"/>
</dbReference>
<dbReference type="Gene3D" id="3.40.50.300">
    <property type="entry name" value="P-loop containing nucleotide triphosphate hydrolases"/>
    <property type="match status" value="1"/>
</dbReference>
<dbReference type="PRINTS" id="PR00364">
    <property type="entry name" value="DISEASERSIST"/>
</dbReference>
<dbReference type="EMBL" id="QGHB01000010">
    <property type="protein sequence ID" value="PWK83830.1"/>
    <property type="molecule type" value="Genomic_DNA"/>
</dbReference>
<feature type="domain" description="HTH luxR-type" evidence="1">
    <location>
        <begin position="720"/>
        <end position="785"/>
    </location>
</feature>
<reference evidence="2 3" key="1">
    <citation type="submission" date="2018-05" db="EMBL/GenBank/DDBJ databases">
        <title>Genomic Encyclopedia of Type Strains, Phase IV (KMG-IV): sequencing the most valuable type-strain genomes for metagenomic binning, comparative biology and taxonomic classification.</title>
        <authorList>
            <person name="Goeker M."/>
        </authorList>
    </citation>
    <scope>NUCLEOTIDE SEQUENCE [LARGE SCALE GENOMIC DNA]</scope>
    <source>
        <strain evidence="2 3">DSM 45480</strain>
    </source>
</reference>
<gene>
    <name evidence="2" type="ORF">C8D88_110286</name>
</gene>